<comment type="caution">
    <text evidence="1">The sequence shown here is derived from an EMBL/GenBank/DDBJ whole genome shotgun (WGS) entry which is preliminary data.</text>
</comment>
<dbReference type="AlphaFoldDB" id="A0A401YRB0"/>
<evidence type="ECO:0000313" key="2">
    <source>
        <dbReference type="Proteomes" id="UP000286931"/>
    </source>
</evidence>
<reference evidence="1 2" key="1">
    <citation type="submission" date="2018-12" db="EMBL/GenBank/DDBJ databases">
        <title>Draft genome sequence of Embleya hyalina NBRC 13850T.</title>
        <authorList>
            <person name="Komaki H."/>
            <person name="Hosoyama A."/>
            <person name="Kimura A."/>
            <person name="Ichikawa N."/>
            <person name="Tamura T."/>
        </authorList>
    </citation>
    <scope>NUCLEOTIDE SEQUENCE [LARGE SCALE GENOMIC DNA]</scope>
    <source>
        <strain evidence="1 2">NBRC 13850</strain>
    </source>
</reference>
<protein>
    <submittedName>
        <fullName evidence="1">Uncharacterized protein</fullName>
    </submittedName>
</protein>
<proteinExistence type="predicted"/>
<evidence type="ECO:0000313" key="1">
    <source>
        <dbReference type="EMBL" id="GCD97095.1"/>
    </source>
</evidence>
<gene>
    <name evidence="1" type="ORF">EHYA_04782</name>
</gene>
<dbReference type="Proteomes" id="UP000286931">
    <property type="component" value="Unassembled WGS sequence"/>
</dbReference>
<accession>A0A401YRB0</accession>
<name>A0A401YRB0_9ACTN</name>
<organism evidence="1 2">
    <name type="scientific">Embleya hyalina</name>
    <dbReference type="NCBI Taxonomy" id="516124"/>
    <lineage>
        <taxon>Bacteria</taxon>
        <taxon>Bacillati</taxon>
        <taxon>Actinomycetota</taxon>
        <taxon>Actinomycetes</taxon>
        <taxon>Kitasatosporales</taxon>
        <taxon>Streptomycetaceae</taxon>
        <taxon>Embleya</taxon>
    </lineage>
</organism>
<dbReference type="EMBL" id="BIFH01000022">
    <property type="protein sequence ID" value="GCD97095.1"/>
    <property type="molecule type" value="Genomic_DNA"/>
</dbReference>
<sequence>MTAPQLERWRAAGILPANEREALGRGNGSTSRTPRETLQIAEALAMAVRQGRPLHEAVLRVFTVHPGAGDDFRATDRLPLPEAAIRAALQWYVRRHDDPLMRRLRQAAHGARTSQEAADAVLEAARRYFDRALRRQRRLRRRDLDLFDPIRLHDANDVQAWTLWIAATALGTEEIGLDALYDAHLRNPVRTLNGPRLDRSLIDDLEKCRDEDRRRELRGESPTYAPLLTWYPGTETLLRVLPRIDFTTLCRARDVFSYLGEAAPIYQAARRVIPDDPDVRHLDRACAQEPLVALVLHATAAMGRRPATDAWKSLTRLVIGTFSTPSGWHDLEQACLAMHPALDDPWGMYARVSAAWSASHHR</sequence>
<keyword evidence="2" id="KW-1185">Reference proteome</keyword>